<organism evidence="12 13">
    <name type="scientific">bacterium (Candidatus Gribaldobacteria) CG10_big_fil_rev_8_21_14_0_10_37_21</name>
    <dbReference type="NCBI Taxonomy" id="2014275"/>
    <lineage>
        <taxon>Bacteria</taxon>
        <taxon>Candidatus Gribaldobacteria</taxon>
    </lineage>
</organism>
<dbReference type="PROSITE" id="PS00595">
    <property type="entry name" value="AA_TRANSFER_CLASS_5"/>
    <property type="match status" value="1"/>
</dbReference>
<proteinExistence type="inferred from homology"/>
<dbReference type="InterPro" id="IPR015421">
    <property type="entry name" value="PyrdxlP-dep_Trfase_major"/>
</dbReference>
<evidence type="ECO:0000256" key="10">
    <source>
        <dbReference type="RuleBase" id="RU004504"/>
    </source>
</evidence>
<comment type="caution">
    <text evidence="12">The sequence shown here is derived from an EMBL/GenBank/DDBJ whole genome shotgun (WGS) entry which is preliminary data.</text>
</comment>
<evidence type="ECO:0000256" key="3">
    <source>
        <dbReference type="ARBA" id="ARBA00012239"/>
    </source>
</evidence>
<dbReference type="GO" id="GO:0031071">
    <property type="term" value="F:cysteine desulfurase activity"/>
    <property type="evidence" value="ECO:0007669"/>
    <property type="project" value="UniProtKB-EC"/>
</dbReference>
<dbReference type="InterPro" id="IPR020578">
    <property type="entry name" value="Aminotrans_V_PyrdxlP_BS"/>
</dbReference>
<feature type="domain" description="Aminotransferase class V" evidence="11">
    <location>
        <begin position="8"/>
        <end position="377"/>
    </location>
</feature>
<name>A0A2H0UV59_9BACT</name>
<dbReference type="GO" id="GO:0046872">
    <property type="term" value="F:metal ion binding"/>
    <property type="evidence" value="ECO:0007669"/>
    <property type="project" value="UniProtKB-KW"/>
</dbReference>
<keyword evidence="7" id="KW-0408">Iron</keyword>
<dbReference type="AlphaFoldDB" id="A0A2H0UV59"/>
<evidence type="ECO:0000256" key="9">
    <source>
        <dbReference type="ARBA" id="ARBA00050776"/>
    </source>
</evidence>
<dbReference type="Gene3D" id="1.10.260.50">
    <property type="match status" value="1"/>
</dbReference>
<evidence type="ECO:0000256" key="1">
    <source>
        <dbReference type="ARBA" id="ARBA00001933"/>
    </source>
</evidence>
<evidence type="ECO:0000256" key="6">
    <source>
        <dbReference type="ARBA" id="ARBA00022898"/>
    </source>
</evidence>
<dbReference type="PANTHER" id="PTHR11601">
    <property type="entry name" value="CYSTEINE DESULFURYLASE FAMILY MEMBER"/>
    <property type="match status" value="1"/>
</dbReference>
<dbReference type="GO" id="GO:0051536">
    <property type="term" value="F:iron-sulfur cluster binding"/>
    <property type="evidence" value="ECO:0007669"/>
    <property type="project" value="UniProtKB-KW"/>
</dbReference>
<dbReference type="Pfam" id="PF00266">
    <property type="entry name" value="Aminotran_5"/>
    <property type="match status" value="1"/>
</dbReference>
<dbReference type="EC" id="2.8.1.7" evidence="3"/>
<sequence>MQEKQATIYLDNASTTSLDSKVLEAMLPYFKEQFGNASSIHALGQTARVAVEKAREQVALFLNCKESEVYFTPSATFSDNLAILGVVRVAQKKGIKPHIITNVIEHPAVLEPIKHLEKTGQIEATFLPVYQEGIVKVEDVERAIKSNTCLVSIMQANNEIGTIQPIDEIAQVIGNFRGPKKYPLFHTDAVQAANYLDLNVEKLGVDLLTLSGHKIYGPKGIGVLYVKQSTLLEPIVFGGHQEAGLIPGTENVANIVGLGKAIELVKSSKLKVQSLRKLRDKLIDGILKEIPQTFLNGSREQRLANNANISFKGVEGEALLILLDQAGIAVSTGSACSSGSLEASHVLMALDCGKERAHSAVRFSLSKNTIEKEIDYVLNVLPKMVEHLRKISGFKV</sequence>
<evidence type="ECO:0000256" key="7">
    <source>
        <dbReference type="ARBA" id="ARBA00023004"/>
    </source>
</evidence>
<dbReference type="PIRSF" id="PIRSF005572">
    <property type="entry name" value="NifS"/>
    <property type="match status" value="1"/>
</dbReference>
<dbReference type="Gene3D" id="3.90.1150.10">
    <property type="entry name" value="Aspartate Aminotransferase, domain 1"/>
    <property type="match status" value="1"/>
</dbReference>
<dbReference type="SUPFAM" id="SSF53383">
    <property type="entry name" value="PLP-dependent transferases"/>
    <property type="match status" value="1"/>
</dbReference>
<evidence type="ECO:0000256" key="5">
    <source>
        <dbReference type="ARBA" id="ARBA00022723"/>
    </source>
</evidence>
<dbReference type="InterPro" id="IPR015424">
    <property type="entry name" value="PyrdxlP-dep_Trfase"/>
</dbReference>
<evidence type="ECO:0000256" key="8">
    <source>
        <dbReference type="ARBA" id="ARBA00023014"/>
    </source>
</evidence>
<comment type="cofactor">
    <cofactor evidence="1 10">
        <name>pyridoxal 5'-phosphate</name>
        <dbReference type="ChEBI" id="CHEBI:597326"/>
    </cofactor>
</comment>
<evidence type="ECO:0000313" key="13">
    <source>
        <dbReference type="Proteomes" id="UP000230132"/>
    </source>
</evidence>
<protein>
    <recommendedName>
        <fullName evidence="3">cysteine desulfurase</fullName>
        <ecNumber evidence="3">2.8.1.7</ecNumber>
    </recommendedName>
</protein>
<reference evidence="13" key="1">
    <citation type="submission" date="2017-09" db="EMBL/GenBank/DDBJ databases">
        <title>Depth-based differentiation of microbial function through sediment-hosted aquifers and enrichment of novel symbionts in the deep terrestrial subsurface.</title>
        <authorList>
            <person name="Probst A.J."/>
            <person name="Ladd B."/>
            <person name="Jarett J.K."/>
            <person name="Geller-Mcgrath D.E."/>
            <person name="Sieber C.M.K."/>
            <person name="Emerson J.B."/>
            <person name="Anantharaman K."/>
            <person name="Thomas B.C."/>
            <person name="Malmstrom R."/>
            <person name="Stieglmeier M."/>
            <person name="Klingl A."/>
            <person name="Woyke T."/>
            <person name="Ryan C.M."/>
            <person name="Banfield J.F."/>
        </authorList>
    </citation>
    <scope>NUCLEOTIDE SEQUENCE [LARGE SCALE GENOMIC DNA]</scope>
</reference>
<gene>
    <name evidence="12" type="ORF">COU05_00570</name>
</gene>
<keyword evidence="5" id="KW-0479">Metal-binding</keyword>
<evidence type="ECO:0000256" key="4">
    <source>
        <dbReference type="ARBA" id="ARBA00022679"/>
    </source>
</evidence>
<keyword evidence="4" id="KW-0808">Transferase</keyword>
<accession>A0A2H0UV59</accession>
<keyword evidence="8" id="KW-0411">Iron-sulfur</keyword>
<keyword evidence="6" id="KW-0663">Pyridoxal phosphate</keyword>
<dbReference type="Gene3D" id="3.40.640.10">
    <property type="entry name" value="Type I PLP-dependent aspartate aminotransferase-like (Major domain)"/>
    <property type="match status" value="1"/>
</dbReference>
<evidence type="ECO:0000259" key="11">
    <source>
        <dbReference type="Pfam" id="PF00266"/>
    </source>
</evidence>
<evidence type="ECO:0000256" key="2">
    <source>
        <dbReference type="ARBA" id="ARBA00006490"/>
    </source>
</evidence>
<dbReference type="PANTHER" id="PTHR11601:SF34">
    <property type="entry name" value="CYSTEINE DESULFURASE"/>
    <property type="match status" value="1"/>
</dbReference>
<dbReference type="InterPro" id="IPR016454">
    <property type="entry name" value="Cysteine_dSase"/>
</dbReference>
<comment type="catalytic activity">
    <reaction evidence="9">
        <text>(sulfur carrier)-H + L-cysteine = (sulfur carrier)-SH + L-alanine</text>
        <dbReference type="Rhea" id="RHEA:43892"/>
        <dbReference type="Rhea" id="RHEA-COMP:14737"/>
        <dbReference type="Rhea" id="RHEA-COMP:14739"/>
        <dbReference type="ChEBI" id="CHEBI:29917"/>
        <dbReference type="ChEBI" id="CHEBI:35235"/>
        <dbReference type="ChEBI" id="CHEBI:57972"/>
        <dbReference type="ChEBI" id="CHEBI:64428"/>
        <dbReference type="EC" id="2.8.1.7"/>
    </reaction>
</comment>
<dbReference type="InterPro" id="IPR015422">
    <property type="entry name" value="PyrdxlP-dep_Trfase_small"/>
</dbReference>
<dbReference type="EMBL" id="PFAX01000006">
    <property type="protein sequence ID" value="PIR90722.1"/>
    <property type="molecule type" value="Genomic_DNA"/>
</dbReference>
<dbReference type="InterPro" id="IPR000192">
    <property type="entry name" value="Aminotrans_V_dom"/>
</dbReference>
<dbReference type="Proteomes" id="UP000230132">
    <property type="component" value="Unassembled WGS sequence"/>
</dbReference>
<evidence type="ECO:0000313" key="12">
    <source>
        <dbReference type="EMBL" id="PIR90722.1"/>
    </source>
</evidence>
<comment type="similarity">
    <text evidence="2">Belongs to the class-V pyridoxal-phosphate-dependent aminotransferase family. NifS/IscS subfamily.</text>
</comment>